<evidence type="ECO:0000313" key="1">
    <source>
        <dbReference type="EMBL" id="KQJ82818.2"/>
    </source>
</evidence>
<dbReference type="Proteomes" id="UP000008810">
    <property type="component" value="Chromosome 5"/>
</dbReference>
<accession>I1IY39</accession>
<keyword evidence="3" id="KW-1185">Reference proteome</keyword>
<dbReference type="PANTHER" id="PTHR35730:SF2">
    <property type="entry name" value="KINETOCHORE PROTEIN SPC24 HOMOLOG-RELATED"/>
    <property type="match status" value="1"/>
</dbReference>
<protein>
    <submittedName>
        <fullName evidence="1 2">Uncharacterized protein</fullName>
    </submittedName>
</protein>
<dbReference type="AlphaFoldDB" id="I1IY39"/>
<dbReference type="EnsemblPlants" id="KQJ82818">
    <property type="protein sequence ID" value="KQJ82818"/>
    <property type="gene ID" value="BRADI_5g11082v3"/>
</dbReference>
<dbReference type="InParanoid" id="I1IY39"/>
<dbReference type="Gramene" id="KQJ82818">
    <property type="protein sequence ID" value="KQJ82818"/>
    <property type="gene ID" value="BRADI_5g11082v3"/>
</dbReference>
<dbReference type="EMBL" id="CM000884">
    <property type="protein sequence ID" value="KQJ82818.2"/>
    <property type="molecule type" value="Genomic_DNA"/>
</dbReference>
<dbReference type="eggNOG" id="ENOG502S0WN">
    <property type="taxonomic scope" value="Eukaryota"/>
</dbReference>
<reference evidence="1 2" key="1">
    <citation type="journal article" date="2010" name="Nature">
        <title>Genome sequencing and analysis of the model grass Brachypodium distachyon.</title>
        <authorList>
            <consortium name="International Brachypodium Initiative"/>
        </authorList>
    </citation>
    <scope>NUCLEOTIDE SEQUENCE [LARGE SCALE GENOMIC DNA]</scope>
    <source>
        <strain evidence="1 2">Bd21</strain>
    </source>
</reference>
<dbReference type="OMA" id="QWASIDE"/>
<dbReference type="HOGENOM" id="CLU_117840_0_0_1"/>
<evidence type="ECO:0000313" key="3">
    <source>
        <dbReference type="Proteomes" id="UP000008810"/>
    </source>
</evidence>
<reference evidence="1" key="2">
    <citation type="submission" date="2017-06" db="EMBL/GenBank/DDBJ databases">
        <title>WGS assembly of Brachypodium distachyon.</title>
        <authorList>
            <consortium name="The International Brachypodium Initiative"/>
            <person name="Lucas S."/>
            <person name="Harmon-Smith M."/>
            <person name="Lail K."/>
            <person name="Tice H."/>
            <person name="Grimwood J."/>
            <person name="Bruce D."/>
            <person name="Barry K."/>
            <person name="Shu S."/>
            <person name="Lindquist E."/>
            <person name="Wang M."/>
            <person name="Pitluck S."/>
            <person name="Vogel J.P."/>
            <person name="Garvin D.F."/>
            <person name="Mockler T.C."/>
            <person name="Schmutz J."/>
            <person name="Rokhsar D."/>
            <person name="Bevan M.W."/>
        </authorList>
    </citation>
    <scope>NUCLEOTIDE SEQUENCE</scope>
    <source>
        <strain evidence="1">Bd21</strain>
    </source>
</reference>
<dbReference type="FunCoup" id="I1IY39">
    <property type="interactions" value="50"/>
</dbReference>
<name>I1IY39_BRADI</name>
<dbReference type="ExpressionAtlas" id="I1IY39">
    <property type="expression patterns" value="baseline"/>
</dbReference>
<dbReference type="Gene3D" id="3.30.160.570">
    <property type="entry name" value="Ncd80 complex, Spc24 subunit"/>
    <property type="match status" value="1"/>
</dbReference>
<evidence type="ECO:0000313" key="2">
    <source>
        <dbReference type="EnsemblPlants" id="KQJ82818"/>
    </source>
</evidence>
<accession>A0A0Q3GPL6</accession>
<reference evidence="2" key="3">
    <citation type="submission" date="2018-08" db="UniProtKB">
        <authorList>
            <consortium name="EnsemblPlants"/>
        </authorList>
    </citation>
    <scope>IDENTIFICATION</scope>
    <source>
        <strain evidence="2">cv. Bd21</strain>
    </source>
</reference>
<organism evidence="1">
    <name type="scientific">Brachypodium distachyon</name>
    <name type="common">Purple false brome</name>
    <name type="synonym">Trachynia distachya</name>
    <dbReference type="NCBI Taxonomy" id="15368"/>
    <lineage>
        <taxon>Eukaryota</taxon>
        <taxon>Viridiplantae</taxon>
        <taxon>Streptophyta</taxon>
        <taxon>Embryophyta</taxon>
        <taxon>Tracheophyta</taxon>
        <taxon>Spermatophyta</taxon>
        <taxon>Magnoliopsida</taxon>
        <taxon>Liliopsida</taxon>
        <taxon>Poales</taxon>
        <taxon>Poaceae</taxon>
        <taxon>BOP clade</taxon>
        <taxon>Pooideae</taxon>
        <taxon>Stipodae</taxon>
        <taxon>Brachypodieae</taxon>
        <taxon>Brachypodium</taxon>
    </lineage>
</organism>
<dbReference type="OrthoDB" id="1906227at2759"/>
<sequence>MGADAGRRVEVANLLALADDLVGVLRGSKDGEALAQACDGARLLRSACRSESGDLELQVKAISKELDSLDLQRASIEERRGAVKKKEKDMLKAQSMLSMCVSVTNIMPDFEDQDKISGYIVDKNRKKIEKFEFEKTTLPVEICNKLWEMI</sequence>
<dbReference type="InterPro" id="IPR044951">
    <property type="entry name" value="SPC24-like"/>
</dbReference>
<dbReference type="PANTHER" id="PTHR35730">
    <property type="entry name" value="KINETOCHORE PROTEIN SPC24 HOMOLOG-RELATED"/>
    <property type="match status" value="1"/>
</dbReference>
<gene>
    <name evidence="1" type="ORF">BRADI_5g11082v3</name>
</gene>
<dbReference type="GO" id="GO:0051983">
    <property type="term" value="P:regulation of chromosome segregation"/>
    <property type="evidence" value="ECO:0007669"/>
    <property type="project" value="InterPro"/>
</dbReference>
<dbReference type="STRING" id="15368.I1IY39"/>
<proteinExistence type="predicted"/>